<protein>
    <submittedName>
        <fullName evidence="1">Uncharacterized protein</fullName>
    </submittedName>
</protein>
<dbReference type="Proteomes" id="UP000189796">
    <property type="component" value="Chromosome I"/>
</dbReference>
<reference evidence="1 2" key="1">
    <citation type="submission" date="2016-11" db="EMBL/GenBank/DDBJ databases">
        <authorList>
            <person name="Jaros S."/>
            <person name="Januszkiewicz K."/>
            <person name="Wedrychowicz H."/>
        </authorList>
    </citation>
    <scope>NUCLEOTIDE SEQUENCE [LARGE SCALE GENOMIC DNA]</scope>
    <source>
        <strain evidence="1 2">GAS138</strain>
    </source>
</reference>
<accession>A0A1M5H465</accession>
<organism evidence="1 2">
    <name type="scientific">Bradyrhizobium erythrophlei</name>
    <dbReference type="NCBI Taxonomy" id="1437360"/>
    <lineage>
        <taxon>Bacteria</taxon>
        <taxon>Pseudomonadati</taxon>
        <taxon>Pseudomonadota</taxon>
        <taxon>Alphaproteobacteria</taxon>
        <taxon>Hyphomicrobiales</taxon>
        <taxon>Nitrobacteraceae</taxon>
        <taxon>Bradyrhizobium</taxon>
    </lineage>
</organism>
<gene>
    <name evidence="1" type="ORF">SAMN05443248_0309</name>
</gene>
<proteinExistence type="predicted"/>
<name>A0A1M5H465_9BRAD</name>
<sequence length="72" mass="8036">MPGRLFLLMREGDVPNDKPLKPDDFPVEAEGEELVTADGKPIAKAKTPAIAEDIADRLNEDDCRKEQDRWSA</sequence>
<evidence type="ECO:0000313" key="2">
    <source>
        <dbReference type="Proteomes" id="UP000189796"/>
    </source>
</evidence>
<dbReference type="AlphaFoldDB" id="A0A1M5H465"/>
<dbReference type="EMBL" id="LT670817">
    <property type="protein sequence ID" value="SHG10683.1"/>
    <property type="molecule type" value="Genomic_DNA"/>
</dbReference>
<evidence type="ECO:0000313" key="1">
    <source>
        <dbReference type="EMBL" id="SHG10683.1"/>
    </source>
</evidence>